<keyword evidence="5 8" id="KW-0812">Transmembrane</keyword>
<organism evidence="10">
    <name type="scientific">bioreactor metagenome</name>
    <dbReference type="NCBI Taxonomy" id="1076179"/>
    <lineage>
        <taxon>unclassified sequences</taxon>
        <taxon>metagenomes</taxon>
        <taxon>ecological metagenomes</taxon>
    </lineage>
</organism>
<feature type="transmembrane region" description="Helical" evidence="8">
    <location>
        <begin position="202"/>
        <end position="225"/>
    </location>
</feature>
<evidence type="ECO:0000256" key="8">
    <source>
        <dbReference type="SAM" id="Phobius"/>
    </source>
</evidence>
<dbReference type="PROSITE" id="PS50928">
    <property type="entry name" value="ABC_TM1"/>
    <property type="match status" value="1"/>
</dbReference>
<dbReference type="EMBL" id="VSSQ01019076">
    <property type="protein sequence ID" value="MPM62845.1"/>
    <property type="molecule type" value="Genomic_DNA"/>
</dbReference>
<sequence length="233" mass="25693">MLIFQSFNAGVSRAKWEGFSLRWYAQLFQSPNIMEALYVTISIALLASMFSTVLGTMAAIGIHAMSKRPQGLMMTMTNIPMTMPDIVTGISLMLLFIFTKVERGYVTMLLAHITFNTPYVVLSVLPKLKEMNSFSYEAALDLGATPGYALRKVILPAIRPGVITGAILAFTLSLDDFTISYFTTSPLVQNLSTLIYSEARKGIKPTMNALSALMFVALLILLLVVNRRTAESK</sequence>
<comment type="subcellular location">
    <subcellularLocation>
        <location evidence="1">Cell membrane</location>
        <topology evidence="1">Multi-pass membrane protein</topology>
    </subcellularLocation>
</comment>
<feature type="transmembrane region" description="Helical" evidence="8">
    <location>
        <begin position="36"/>
        <end position="60"/>
    </location>
</feature>
<evidence type="ECO:0000256" key="3">
    <source>
        <dbReference type="ARBA" id="ARBA00022448"/>
    </source>
</evidence>
<name>A0A645BBM5_9ZZZZ</name>
<dbReference type="GO" id="GO:0005886">
    <property type="term" value="C:plasma membrane"/>
    <property type="evidence" value="ECO:0007669"/>
    <property type="project" value="UniProtKB-SubCell"/>
</dbReference>
<dbReference type="Gene3D" id="1.10.3720.10">
    <property type="entry name" value="MetI-like"/>
    <property type="match status" value="1"/>
</dbReference>
<evidence type="ECO:0000259" key="9">
    <source>
        <dbReference type="PROSITE" id="PS50928"/>
    </source>
</evidence>
<dbReference type="InterPro" id="IPR035906">
    <property type="entry name" value="MetI-like_sf"/>
</dbReference>
<dbReference type="PANTHER" id="PTHR43848:SF2">
    <property type="entry name" value="PUTRESCINE TRANSPORT SYSTEM PERMEASE PROTEIN POTI"/>
    <property type="match status" value="1"/>
</dbReference>
<keyword evidence="7 8" id="KW-0472">Membrane</keyword>
<dbReference type="GO" id="GO:0055085">
    <property type="term" value="P:transmembrane transport"/>
    <property type="evidence" value="ECO:0007669"/>
    <property type="project" value="InterPro"/>
</dbReference>
<protein>
    <recommendedName>
        <fullName evidence="9">ABC transmembrane type-1 domain-containing protein</fullName>
    </recommendedName>
</protein>
<dbReference type="Pfam" id="PF00528">
    <property type="entry name" value="BPD_transp_1"/>
    <property type="match status" value="1"/>
</dbReference>
<keyword evidence="4" id="KW-1003">Cell membrane</keyword>
<keyword evidence="3" id="KW-0813">Transport</keyword>
<comment type="caution">
    <text evidence="10">The sequence shown here is derived from an EMBL/GenBank/DDBJ whole genome shotgun (WGS) entry which is preliminary data.</text>
</comment>
<feature type="domain" description="ABC transmembrane type-1" evidence="9">
    <location>
        <begin position="37"/>
        <end position="225"/>
    </location>
</feature>
<dbReference type="PANTHER" id="PTHR43848">
    <property type="entry name" value="PUTRESCINE TRANSPORT SYSTEM PERMEASE PROTEIN POTI"/>
    <property type="match status" value="1"/>
</dbReference>
<evidence type="ECO:0000313" key="10">
    <source>
        <dbReference type="EMBL" id="MPM62845.1"/>
    </source>
</evidence>
<feature type="transmembrane region" description="Helical" evidence="8">
    <location>
        <begin position="161"/>
        <end position="182"/>
    </location>
</feature>
<dbReference type="AlphaFoldDB" id="A0A645BBM5"/>
<evidence type="ECO:0000256" key="6">
    <source>
        <dbReference type="ARBA" id="ARBA00022989"/>
    </source>
</evidence>
<keyword evidence="6 8" id="KW-1133">Transmembrane helix</keyword>
<evidence type="ECO:0000256" key="5">
    <source>
        <dbReference type="ARBA" id="ARBA00022692"/>
    </source>
</evidence>
<evidence type="ECO:0000256" key="4">
    <source>
        <dbReference type="ARBA" id="ARBA00022475"/>
    </source>
</evidence>
<feature type="transmembrane region" description="Helical" evidence="8">
    <location>
        <begin position="81"/>
        <end position="99"/>
    </location>
</feature>
<dbReference type="CDD" id="cd06261">
    <property type="entry name" value="TM_PBP2"/>
    <property type="match status" value="1"/>
</dbReference>
<gene>
    <name evidence="10" type="ORF">SDC9_109723</name>
</gene>
<proteinExistence type="inferred from homology"/>
<reference evidence="10" key="1">
    <citation type="submission" date="2019-08" db="EMBL/GenBank/DDBJ databases">
        <authorList>
            <person name="Kucharzyk K."/>
            <person name="Murdoch R.W."/>
            <person name="Higgins S."/>
            <person name="Loffler F."/>
        </authorList>
    </citation>
    <scope>NUCLEOTIDE SEQUENCE</scope>
</reference>
<evidence type="ECO:0000256" key="1">
    <source>
        <dbReference type="ARBA" id="ARBA00004651"/>
    </source>
</evidence>
<dbReference type="SUPFAM" id="SSF161098">
    <property type="entry name" value="MetI-like"/>
    <property type="match status" value="1"/>
</dbReference>
<comment type="similarity">
    <text evidence="2">Belongs to the binding-protein-dependent transport system permease family. CysTW subfamily.</text>
</comment>
<dbReference type="InterPro" id="IPR051789">
    <property type="entry name" value="Bact_Polyamine_Transport"/>
</dbReference>
<evidence type="ECO:0000256" key="7">
    <source>
        <dbReference type="ARBA" id="ARBA00023136"/>
    </source>
</evidence>
<evidence type="ECO:0000256" key="2">
    <source>
        <dbReference type="ARBA" id="ARBA00007069"/>
    </source>
</evidence>
<dbReference type="InterPro" id="IPR000515">
    <property type="entry name" value="MetI-like"/>
</dbReference>
<accession>A0A645BBM5</accession>